<evidence type="ECO:0000313" key="3">
    <source>
        <dbReference type="Proteomes" id="UP000268350"/>
    </source>
</evidence>
<proteinExistence type="predicted"/>
<name>A0A3B0K3T4_DROGU</name>
<reference evidence="3" key="1">
    <citation type="submission" date="2018-01" db="EMBL/GenBank/DDBJ databases">
        <authorList>
            <person name="Alioto T."/>
            <person name="Alioto T."/>
        </authorList>
    </citation>
    <scope>NUCLEOTIDE SEQUENCE [LARGE SCALE GENOMIC DNA]</scope>
</reference>
<gene>
    <name evidence="2" type="ORF">DGUA_6G010674</name>
</gene>
<accession>A0A3B0K3T4</accession>
<feature type="compositionally biased region" description="Acidic residues" evidence="1">
    <location>
        <begin position="71"/>
        <end position="81"/>
    </location>
</feature>
<organism evidence="2 3">
    <name type="scientific">Drosophila guanche</name>
    <name type="common">Fruit fly</name>
    <dbReference type="NCBI Taxonomy" id="7266"/>
    <lineage>
        <taxon>Eukaryota</taxon>
        <taxon>Metazoa</taxon>
        <taxon>Ecdysozoa</taxon>
        <taxon>Arthropoda</taxon>
        <taxon>Hexapoda</taxon>
        <taxon>Insecta</taxon>
        <taxon>Pterygota</taxon>
        <taxon>Neoptera</taxon>
        <taxon>Endopterygota</taxon>
        <taxon>Diptera</taxon>
        <taxon>Brachycera</taxon>
        <taxon>Muscomorpha</taxon>
        <taxon>Ephydroidea</taxon>
        <taxon>Drosophilidae</taxon>
        <taxon>Drosophila</taxon>
        <taxon>Sophophora</taxon>
    </lineage>
</organism>
<dbReference type="EMBL" id="OUUW01000003">
    <property type="protein sequence ID" value="SPP78088.1"/>
    <property type="molecule type" value="Genomic_DNA"/>
</dbReference>
<evidence type="ECO:0000256" key="1">
    <source>
        <dbReference type="SAM" id="MobiDB-lite"/>
    </source>
</evidence>
<feature type="compositionally biased region" description="Low complexity" evidence="1">
    <location>
        <begin position="43"/>
        <end position="54"/>
    </location>
</feature>
<dbReference type="Proteomes" id="UP000268350">
    <property type="component" value="Unassembled WGS sequence"/>
</dbReference>
<protein>
    <submittedName>
        <fullName evidence="2">Uncharacterized protein</fullName>
    </submittedName>
</protein>
<dbReference type="AlphaFoldDB" id="A0A3B0K3T4"/>
<feature type="region of interest" description="Disordered" evidence="1">
    <location>
        <begin position="41"/>
        <end position="102"/>
    </location>
</feature>
<keyword evidence="3" id="KW-1185">Reference proteome</keyword>
<sequence>MADETITVATAAAEASSFSCLLRTLSAASISRRHRHLIKPTYQPLIQPRIQPQQAATETSSERCYSSSSCSDEEEDEDDNNDNSGTHTHTGERLAEQQHQPVVVVDEDSVNVNLVRANFKCNDMECSLVLGDYVN</sequence>
<evidence type="ECO:0000313" key="2">
    <source>
        <dbReference type="EMBL" id="SPP78088.1"/>
    </source>
</evidence>
<feature type="non-terminal residue" evidence="2">
    <location>
        <position position="135"/>
    </location>
</feature>